<proteinExistence type="predicted"/>
<keyword evidence="9" id="KW-1185">Reference proteome</keyword>
<organism evidence="8 9">
    <name type="scientific">Pontibacillus salipaludis</name>
    <dbReference type="NCBI Taxonomy" id="1697394"/>
    <lineage>
        <taxon>Bacteria</taxon>
        <taxon>Bacillati</taxon>
        <taxon>Bacillota</taxon>
        <taxon>Bacilli</taxon>
        <taxon>Bacillales</taxon>
        <taxon>Bacillaceae</taxon>
        <taxon>Pontibacillus</taxon>
    </lineage>
</organism>
<dbReference type="RefSeq" id="WP_188655371.1">
    <property type="nucleotide sequence ID" value="NZ_BMIN01000016.1"/>
</dbReference>
<keyword evidence="3 6" id="KW-0812">Transmembrane</keyword>
<protein>
    <submittedName>
        <fullName evidence="8">ABC transporter permease</fullName>
    </submittedName>
</protein>
<keyword evidence="5 6" id="KW-0472">Membrane</keyword>
<gene>
    <name evidence="8" type="ORF">GCM10011389_31790</name>
</gene>
<comment type="caution">
    <text evidence="8">The sequence shown here is derived from an EMBL/GenBank/DDBJ whole genome shotgun (WGS) entry which is preliminary data.</text>
</comment>
<accession>A0ABQ1QB44</accession>
<dbReference type="InterPro" id="IPR003838">
    <property type="entry name" value="ABC3_permease_C"/>
</dbReference>
<feature type="transmembrane region" description="Helical" evidence="6">
    <location>
        <begin position="247"/>
        <end position="267"/>
    </location>
</feature>
<feature type="transmembrane region" description="Helical" evidence="6">
    <location>
        <begin position="415"/>
        <end position="436"/>
    </location>
</feature>
<evidence type="ECO:0000256" key="4">
    <source>
        <dbReference type="ARBA" id="ARBA00022989"/>
    </source>
</evidence>
<feature type="transmembrane region" description="Helical" evidence="6">
    <location>
        <begin position="626"/>
        <end position="651"/>
    </location>
</feature>
<feature type="transmembrane region" description="Helical" evidence="6">
    <location>
        <begin position="671"/>
        <end position="698"/>
    </location>
</feature>
<dbReference type="PANTHER" id="PTHR30287:SF1">
    <property type="entry name" value="INNER MEMBRANE PROTEIN"/>
    <property type="match status" value="1"/>
</dbReference>
<sequence>MILRKSILRQFKEKKFQYFGVIILLLLSIMLYVSMSMGISTLDNRNDQFKEEYMQEDFHMILANEVSSDQLEEWEKNYNLSLEERLYGDIPYNGNGTTLRLFSNTNKINIPYASEGKLPEEADEIALSPVFAKAHHITVGDEIDVKGRTLKVTGLVYLPDYIYVLERESDLLSDPNTFGIGMTTEHTLQSIADKTVTQILGNEASEEERNAFKSAVTENYSLLKWMNQEENPRIQFVESEIESSETMITTLPLFILALSVFMVLMIMKRRLEMQRKEIGTMKALGYRNSELTKHYMMYATIIGLVGSILGVTAGAALSIPITDLYSNYFNLPSISYFDWDPRVLVIGFFVPNIILLIMTYFVIKKPLQQSPLDLLRPKDTSKGKKSLLERLPIINKGSFISRFRIRLLARSKARAVYILLGVMFSSILLIFGATMYKGMDGIVDSTYKDIMTYNYAAHFKTLQQEETTKGESPFTVAEADIIEINGEKAKEIEQQSMIYGIEPDTEHIQLQTEDGKLLHSTLKNGVVLSEPFASALGLSKGDTITLENAYNNKTIEKEVTGIAKVYIGFSIYSERSEVNEFLGYPKGVYTAKWTEDKPDNSEDVLFIENKQDIIENFESTSSLTRYSVFGIAGFAFLIGVIVLTLITNLIVEENSPSISLFKVMGYKDQEISRLMINVYTPIVLLGFLLSVPIGILSIEQLMNSIVEQTGFAMPVQLSWLMILISLMIILFTYYVSLFLSRRKLKNVSLQEALNKQQD</sequence>
<feature type="domain" description="ABC3 transporter permease C-terminal" evidence="7">
    <location>
        <begin position="251"/>
        <end position="369"/>
    </location>
</feature>
<feature type="transmembrane region" description="Helical" evidence="6">
    <location>
        <begin position="341"/>
        <end position="363"/>
    </location>
</feature>
<evidence type="ECO:0000256" key="5">
    <source>
        <dbReference type="ARBA" id="ARBA00023136"/>
    </source>
</evidence>
<feature type="transmembrane region" description="Helical" evidence="6">
    <location>
        <begin position="295"/>
        <end position="321"/>
    </location>
</feature>
<dbReference type="Pfam" id="PF02687">
    <property type="entry name" value="FtsX"/>
    <property type="match status" value="2"/>
</dbReference>
<evidence type="ECO:0000259" key="7">
    <source>
        <dbReference type="Pfam" id="PF02687"/>
    </source>
</evidence>
<keyword evidence="4 6" id="KW-1133">Transmembrane helix</keyword>
<evidence type="ECO:0000256" key="3">
    <source>
        <dbReference type="ARBA" id="ARBA00022692"/>
    </source>
</evidence>
<dbReference type="InterPro" id="IPR038766">
    <property type="entry name" value="Membrane_comp_ABC_pdt"/>
</dbReference>
<evidence type="ECO:0000256" key="2">
    <source>
        <dbReference type="ARBA" id="ARBA00022475"/>
    </source>
</evidence>
<feature type="transmembrane region" description="Helical" evidence="6">
    <location>
        <begin position="718"/>
        <end position="739"/>
    </location>
</feature>
<keyword evidence="2" id="KW-1003">Cell membrane</keyword>
<feature type="transmembrane region" description="Helical" evidence="6">
    <location>
        <begin position="21"/>
        <end position="42"/>
    </location>
</feature>
<evidence type="ECO:0000256" key="6">
    <source>
        <dbReference type="SAM" id="Phobius"/>
    </source>
</evidence>
<dbReference type="Proteomes" id="UP000642571">
    <property type="component" value="Unassembled WGS sequence"/>
</dbReference>
<evidence type="ECO:0000313" key="8">
    <source>
        <dbReference type="EMBL" id="GGD21755.1"/>
    </source>
</evidence>
<name>A0ABQ1QB44_9BACI</name>
<evidence type="ECO:0000313" key="9">
    <source>
        <dbReference type="Proteomes" id="UP000642571"/>
    </source>
</evidence>
<comment type="subcellular location">
    <subcellularLocation>
        <location evidence="1">Cell membrane</location>
        <topology evidence="1">Multi-pass membrane protein</topology>
    </subcellularLocation>
</comment>
<dbReference type="PANTHER" id="PTHR30287">
    <property type="entry name" value="MEMBRANE COMPONENT OF PREDICTED ABC SUPERFAMILY METABOLITE UPTAKE TRANSPORTER"/>
    <property type="match status" value="1"/>
</dbReference>
<feature type="domain" description="ABC3 transporter permease C-terminal" evidence="7">
    <location>
        <begin position="631"/>
        <end position="747"/>
    </location>
</feature>
<reference evidence="9" key="1">
    <citation type="journal article" date="2019" name="Int. J. Syst. Evol. Microbiol.">
        <title>The Global Catalogue of Microorganisms (GCM) 10K type strain sequencing project: providing services to taxonomists for standard genome sequencing and annotation.</title>
        <authorList>
            <consortium name="The Broad Institute Genomics Platform"/>
            <consortium name="The Broad Institute Genome Sequencing Center for Infectious Disease"/>
            <person name="Wu L."/>
            <person name="Ma J."/>
        </authorList>
    </citation>
    <scope>NUCLEOTIDE SEQUENCE [LARGE SCALE GENOMIC DNA]</scope>
    <source>
        <strain evidence="9">CGMCC 1.15353</strain>
    </source>
</reference>
<evidence type="ECO:0000256" key="1">
    <source>
        <dbReference type="ARBA" id="ARBA00004651"/>
    </source>
</evidence>
<dbReference type="EMBL" id="BMIN01000016">
    <property type="protein sequence ID" value="GGD21755.1"/>
    <property type="molecule type" value="Genomic_DNA"/>
</dbReference>